<dbReference type="PANTHER" id="PTHR23164">
    <property type="entry name" value="EARLY ENDOSOME ANTIGEN 1"/>
    <property type="match status" value="1"/>
</dbReference>
<dbReference type="InterPro" id="IPR001841">
    <property type="entry name" value="Znf_RING"/>
</dbReference>
<dbReference type="GO" id="GO:0016567">
    <property type="term" value="P:protein ubiquitination"/>
    <property type="evidence" value="ECO:0007669"/>
    <property type="project" value="TreeGrafter"/>
</dbReference>
<reference evidence="8" key="1">
    <citation type="submission" date="2021-03" db="EMBL/GenBank/DDBJ databases">
        <title>Revisited historic fungal species revealed as producer of novel bioactive compounds through whole genome sequencing and comparative genomics.</title>
        <authorList>
            <person name="Vignolle G.A."/>
            <person name="Hochenegger N."/>
            <person name="Mach R.L."/>
            <person name="Mach-Aigner A.R."/>
            <person name="Javad Rahimi M."/>
            <person name="Salim K.A."/>
            <person name="Chan C.M."/>
            <person name="Lim L.B.L."/>
            <person name="Cai F."/>
            <person name="Druzhinina I.S."/>
            <person name="U'Ren J.M."/>
            <person name="Derntl C."/>
        </authorList>
    </citation>
    <scope>NUCLEOTIDE SEQUENCE</scope>
    <source>
        <strain evidence="8">TUCIM 5799</strain>
    </source>
</reference>
<evidence type="ECO:0000259" key="6">
    <source>
        <dbReference type="PROSITE" id="PS50089"/>
    </source>
</evidence>
<dbReference type="Pfam" id="PF13639">
    <property type="entry name" value="zf-RING_2"/>
    <property type="match status" value="1"/>
</dbReference>
<keyword evidence="9" id="KW-1185">Reference proteome</keyword>
<organism evidence="8 9">
    <name type="scientific">Neoarthrinium moseri</name>
    <dbReference type="NCBI Taxonomy" id="1658444"/>
    <lineage>
        <taxon>Eukaryota</taxon>
        <taxon>Fungi</taxon>
        <taxon>Dikarya</taxon>
        <taxon>Ascomycota</taxon>
        <taxon>Pezizomycotina</taxon>
        <taxon>Sordariomycetes</taxon>
        <taxon>Xylariomycetidae</taxon>
        <taxon>Amphisphaeriales</taxon>
        <taxon>Apiosporaceae</taxon>
        <taxon>Neoarthrinium</taxon>
    </lineage>
</organism>
<evidence type="ECO:0000256" key="4">
    <source>
        <dbReference type="PROSITE-ProRule" id="PRU00175"/>
    </source>
</evidence>
<dbReference type="CDD" id="cd15737">
    <property type="entry name" value="FYVE2_Vac1p_like"/>
    <property type="match status" value="1"/>
</dbReference>
<dbReference type="InterPro" id="IPR011011">
    <property type="entry name" value="Znf_FYVE_PHD"/>
</dbReference>
<keyword evidence="2 4" id="KW-0863">Zinc-finger</keyword>
<feature type="region of interest" description="Disordered" evidence="5">
    <location>
        <begin position="1"/>
        <end position="50"/>
    </location>
</feature>
<evidence type="ECO:0000259" key="7">
    <source>
        <dbReference type="PROSITE" id="PS50178"/>
    </source>
</evidence>
<comment type="caution">
    <text evidence="8">The sequence shown here is derived from an EMBL/GenBank/DDBJ whole genome shotgun (WGS) entry which is preliminary data.</text>
</comment>
<dbReference type="InterPro" id="IPR013083">
    <property type="entry name" value="Znf_RING/FYVE/PHD"/>
</dbReference>
<feature type="compositionally biased region" description="Low complexity" evidence="5">
    <location>
        <begin position="392"/>
        <end position="407"/>
    </location>
</feature>
<dbReference type="Gene3D" id="3.30.40.10">
    <property type="entry name" value="Zinc/RING finger domain, C3HC4 (zinc finger)"/>
    <property type="match status" value="2"/>
</dbReference>
<sequence>MASREGAIPPPEAFGPDDVAAEASETESGSSYAGTASAPDTPACPYRNSSFHDQECSLFHDCPTHRMERLPEDNDVAASGLEEAPSESESHDDPKDDPQDGPVLQEFLSHSDARGPTSTADTDVAQVQPSEAAVSETVPEHTAAISSQEPGETLGTSSGAAGVSTQLAAASLNGDSPREATTHDLNAQDAAAQVRGHDVSNSAQSSRPSSSASHSSGHRNMFGTTDSPTLANPRFSGRLPGTEVALPRWQPDSEVTSCPICHYEFGLFNRRHHCRKCGRVVCANCSPHRITIPHQYIVRAPGEVPPMAGPGVFGGERGVADFSLLGGGERVRLCNPCVPDPNTTPLTRPSSTVPGSTPQSMRSPHQRSQSSADGTAYLRSGLNERYLPPIPTSTRPADSTSSRSRSATMHHLSSTRAQYGPSDAPSIFQRSQAVWTPWDTQRASGPQPGSSTGAGIPAFTTDELRALRAMGAQPRFVQSGRGSHVDSRFDALLRQMASAGSSSTANRDIERPLPAPPQIPEEDECPVCHNELPSRSLPNCDDLREQHIAACITSHSTYSPQPPISTQTGVHGTPPPRAMRRTGMFPYMATEKDCASGEECTICLEEYEPGTKMARLECLCRFHHACILSWFENHPGRCPVHQHDSFGY</sequence>
<protein>
    <submittedName>
        <fullName evidence="8">Uncharacterized protein</fullName>
    </submittedName>
</protein>
<dbReference type="Proteomes" id="UP000829685">
    <property type="component" value="Unassembled WGS sequence"/>
</dbReference>
<evidence type="ECO:0000256" key="5">
    <source>
        <dbReference type="SAM" id="MobiDB-lite"/>
    </source>
</evidence>
<feature type="region of interest" description="Disordered" evidence="5">
    <location>
        <begin position="336"/>
        <end position="424"/>
    </location>
</feature>
<gene>
    <name evidence="8" type="ORF">JX265_007820</name>
</gene>
<keyword evidence="1" id="KW-0479">Metal-binding</keyword>
<evidence type="ECO:0000313" key="8">
    <source>
        <dbReference type="EMBL" id="KAI1866519.1"/>
    </source>
</evidence>
<dbReference type="GO" id="GO:0008270">
    <property type="term" value="F:zinc ion binding"/>
    <property type="evidence" value="ECO:0007669"/>
    <property type="project" value="UniProtKB-KW"/>
</dbReference>
<dbReference type="AlphaFoldDB" id="A0A9P9WJF9"/>
<dbReference type="InterPro" id="IPR017455">
    <property type="entry name" value="Znf_FYVE-rel"/>
</dbReference>
<dbReference type="InterPro" id="IPR000306">
    <property type="entry name" value="Znf_FYVE"/>
</dbReference>
<dbReference type="SUPFAM" id="SSF57903">
    <property type="entry name" value="FYVE/PHD zinc finger"/>
    <property type="match status" value="1"/>
</dbReference>
<evidence type="ECO:0000256" key="1">
    <source>
        <dbReference type="ARBA" id="ARBA00022723"/>
    </source>
</evidence>
<dbReference type="PROSITE" id="PS50178">
    <property type="entry name" value="ZF_FYVE"/>
    <property type="match status" value="1"/>
</dbReference>
<feature type="domain" description="RING-type" evidence="6">
    <location>
        <begin position="600"/>
        <end position="642"/>
    </location>
</feature>
<name>A0A9P9WJF9_9PEZI</name>
<feature type="domain" description="FYVE-type" evidence="7">
    <location>
        <begin position="252"/>
        <end position="342"/>
    </location>
</feature>
<dbReference type="EMBL" id="JAFIMR010000020">
    <property type="protein sequence ID" value="KAI1866519.1"/>
    <property type="molecule type" value="Genomic_DNA"/>
</dbReference>
<feature type="compositionally biased region" description="Polar residues" evidence="5">
    <location>
        <begin position="341"/>
        <end position="373"/>
    </location>
</feature>
<dbReference type="SUPFAM" id="SSF57850">
    <property type="entry name" value="RING/U-box"/>
    <property type="match status" value="1"/>
</dbReference>
<feature type="region of interest" description="Disordered" evidence="5">
    <location>
        <begin position="69"/>
        <end position="159"/>
    </location>
</feature>
<dbReference type="SMART" id="SM00184">
    <property type="entry name" value="RING"/>
    <property type="match status" value="1"/>
</dbReference>
<feature type="compositionally biased region" description="Low complexity" evidence="5">
    <location>
        <begin position="200"/>
        <end position="215"/>
    </location>
</feature>
<dbReference type="CDD" id="cd16489">
    <property type="entry name" value="mRING-CH-C4HC2H_ZNRF"/>
    <property type="match status" value="1"/>
</dbReference>
<feature type="compositionally biased region" description="Basic and acidic residues" evidence="5">
    <location>
        <begin position="88"/>
        <end position="98"/>
    </location>
</feature>
<dbReference type="Pfam" id="PF01363">
    <property type="entry name" value="FYVE"/>
    <property type="match status" value="1"/>
</dbReference>
<feature type="compositionally biased region" description="Low complexity" evidence="5">
    <location>
        <begin position="21"/>
        <end position="35"/>
    </location>
</feature>
<feature type="region of interest" description="Disordered" evidence="5">
    <location>
        <begin position="190"/>
        <end position="239"/>
    </location>
</feature>
<evidence type="ECO:0000313" key="9">
    <source>
        <dbReference type="Proteomes" id="UP000829685"/>
    </source>
</evidence>
<dbReference type="PANTHER" id="PTHR23164:SF29">
    <property type="entry name" value="E3 UBIQUITIN-PROTEIN LIGASE PIB1"/>
    <property type="match status" value="1"/>
</dbReference>
<keyword evidence="3" id="KW-0862">Zinc</keyword>
<feature type="compositionally biased region" description="Polar residues" evidence="5">
    <location>
        <begin position="116"/>
        <end position="129"/>
    </location>
</feature>
<proteinExistence type="predicted"/>
<feature type="compositionally biased region" description="Polar residues" evidence="5">
    <location>
        <begin position="144"/>
        <end position="159"/>
    </location>
</feature>
<evidence type="ECO:0000256" key="2">
    <source>
        <dbReference type="ARBA" id="ARBA00022771"/>
    </source>
</evidence>
<dbReference type="PROSITE" id="PS50089">
    <property type="entry name" value="ZF_RING_2"/>
    <property type="match status" value="1"/>
</dbReference>
<evidence type="ECO:0000256" key="3">
    <source>
        <dbReference type="ARBA" id="ARBA00022833"/>
    </source>
</evidence>
<accession>A0A9P9WJF9</accession>
<dbReference type="SMART" id="SM00064">
    <property type="entry name" value="FYVE"/>
    <property type="match status" value="1"/>
</dbReference>